<feature type="domain" description="Electron transfer flavoprotein alpha/beta-subunit N-terminal" evidence="5">
    <location>
        <begin position="21"/>
        <end position="213"/>
    </location>
</feature>
<dbReference type="Proteomes" id="UP000184512">
    <property type="component" value="Unassembled WGS sequence"/>
</dbReference>
<dbReference type="EMBL" id="FQZG01000037">
    <property type="protein sequence ID" value="SHJ29062.1"/>
    <property type="molecule type" value="Genomic_DNA"/>
</dbReference>
<organism evidence="6 7">
    <name type="scientific">Tessaracoccus bendigoensis DSM 12906</name>
    <dbReference type="NCBI Taxonomy" id="1123357"/>
    <lineage>
        <taxon>Bacteria</taxon>
        <taxon>Bacillati</taxon>
        <taxon>Actinomycetota</taxon>
        <taxon>Actinomycetes</taxon>
        <taxon>Propionibacteriales</taxon>
        <taxon>Propionibacteriaceae</taxon>
        <taxon>Tessaracoccus</taxon>
    </lineage>
</organism>
<dbReference type="PANTHER" id="PTHR21294:SF17">
    <property type="entry name" value="PROTEIN FIXA"/>
    <property type="match status" value="1"/>
</dbReference>
<keyword evidence="7" id="KW-1185">Reference proteome</keyword>
<evidence type="ECO:0000313" key="7">
    <source>
        <dbReference type="Proteomes" id="UP000184512"/>
    </source>
</evidence>
<comment type="subunit">
    <text evidence="2">Heterodimer of an alpha and a beta subunit.</text>
</comment>
<dbReference type="RefSeq" id="WP_073188096.1">
    <property type="nucleotide sequence ID" value="NZ_FQZG01000037.1"/>
</dbReference>
<gene>
    <name evidence="6" type="ORF">SAMN02745244_02157</name>
</gene>
<name>A0A1M6I3R2_9ACTN</name>
<dbReference type="Gene3D" id="3.40.50.620">
    <property type="entry name" value="HUPs"/>
    <property type="match status" value="1"/>
</dbReference>
<reference evidence="6 7" key="1">
    <citation type="submission" date="2016-11" db="EMBL/GenBank/DDBJ databases">
        <authorList>
            <person name="Jaros S."/>
            <person name="Januszkiewicz K."/>
            <person name="Wedrychowicz H."/>
        </authorList>
    </citation>
    <scope>NUCLEOTIDE SEQUENCE [LARGE SCALE GENOMIC DNA]</scope>
    <source>
        <strain evidence="6 7">DSM 12906</strain>
    </source>
</reference>
<evidence type="ECO:0000256" key="2">
    <source>
        <dbReference type="ARBA" id="ARBA00011355"/>
    </source>
</evidence>
<dbReference type="SUPFAM" id="SSF52402">
    <property type="entry name" value="Adenine nucleotide alpha hydrolases-like"/>
    <property type="match status" value="1"/>
</dbReference>
<proteinExistence type="predicted"/>
<evidence type="ECO:0000256" key="3">
    <source>
        <dbReference type="ARBA" id="ARBA00025649"/>
    </source>
</evidence>
<protein>
    <recommendedName>
        <fullName evidence="4">Electron transfer flavoprotein small subunit</fullName>
    </recommendedName>
</protein>
<dbReference type="InterPro" id="IPR012255">
    <property type="entry name" value="ETF_b"/>
</dbReference>
<evidence type="ECO:0000259" key="5">
    <source>
        <dbReference type="SMART" id="SM00893"/>
    </source>
</evidence>
<dbReference type="PANTHER" id="PTHR21294">
    <property type="entry name" value="ELECTRON TRANSFER FLAVOPROTEIN BETA-SUBUNIT"/>
    <property type="match status" value="1"/>
</dbReference>
<evidence type="ECO:0000256" key="4">
    <source>
        <dbReference type="ARBA" id="ARBA00042002"/>
    </source>
</evidence>
<dbReference type="InterPro" id="IPR014729">
    <property type="entry name" value="Rossmann-like_a/b/a_fold"/>
</dbReference>
<comment type="function">
    <text evidence="3">The electron transfer flavoprotein serves as a specific electron acceptor for other dehydrogenases. It transfers the electrons to the main respiratory chain via ETF-ubiquinone oxidoreductase (ETF dehydrogenase).</text>
</comment>
<dbReference type="Pfam" id="PF01012">
    <property type="entry name" value="ETF"/>
    <property type="match status" value="1"/>
</dbReference>
<dbReference type="InterPro" id="IPR014730">
    <property type="entry name" value="ETF_a/b_N"/>
</dbReference>
<dbReference type="AlphaFoldDB" id="A0A1M6I3R2"/>
<evidence type="ECO:0000313" key="6">
    <source>
        <dbReference type="EMBL" id="SHJ29062.1"/>
    </source>
</evidence>
<dbReference type="GO" id="GO:0009055">
    <property type="term" value="F:electron transfer activity"/>
    <property type="evidence" value="ECO:0007669"/>
    <property type="project" value="InterPro"/>
</dbReference>
<dbReference type="SMART" id="SM00893">
    <property type="entry name" value="ETF"/>
    <property type="match status" value="1"/>
</dbReference>
<dbReference type="STRING" id="1123357.SAMN02745244_02157"/>
<accession>A0A1M6I3R2</accession>
<comment type="cofactor">
    <cofactor evidence="1">
        <name>FAD</name>
        <dbReference type="ChEBI" id="CHEBI:57692"/>
    </cofactor>
</comment>
<dbReference type="OrthoDB" id="9804960at2"/>
<evidence type="ECO:0000256" key="1">
    <source>
        <dbReference type="ARBA" id="ARBA00001974"/>
    </source>
</evidence>
<sequence>MIVAVAYKWAGDAQDAVVRTDGTVDFTRAKAVVSDYDAVAIAVGRKAADALGAELVGICVGGPDAATPMATKSALSRGLDRVVVSAEPGLGGSGPTRTALALADLVKGLGDVAVVFAGDSSIDLGAKMVPAVLGGALGWPTLTDVAGIEVVGAQTRVVRTLGAGVQELKVALPAVLAVATDAAALKAPGMKDVMAAARKPVAKIEVTELGPEGDIVTTAPLDGPARRGIKIDCSDPVSAANQLIESLRADGVLTPAGGRR</sequence>